<comment type="caution">
    <text evidence="2">The sequence shown here is derived from an EMBL/GenBank/DDBJ whole genome shotgun (WGS) entry which is preliminary data.</text>
</comment>
<dbReference type="InterPro" id="IPR000182">
    <property type="entry name" value="GNAT_dom"/>
</dbReference>
<dbReference type="RefSeq" id="WP_137645083.1">
    <property type="nucleotide sequence ID" value="NZ_BAABRM010000011.1"/>
</dbReference>
<keyword evidence="3" id="KW-1185">Reference proteome</keyword>
<dbReference type="Pfam" id="PF00583">
    <property type="entry name" value="Acetyltransf_1"/>
    <property type="match status" value="1"/>
</dbReference>
<organism evidence="2 3">
    <name type="scientific">Lactiplantibacillus plajomi</name>
    <dbReference type="NCBI Taxonomy" id="1457217"/>
    <lineage>
        <taxon>Bacteria</taxon>
        <taxon>Bacillati</taxon>
        <taxon>Bacillota</taxon>
        <taxon>Bacilli</taxon>
        <taxon>Lactobacillales</taxon>
        <taxon>Lactobacillaceae</taxon>
        <taxon>Lactiplantibacillus</taxon>
    </lineage>
</organism>
<keyword evidence="2" id="KW-0012">Acyltransferase</keyword>
<dbReference type="Proteomes" id="UP001589855">
    <property type="component" value="Unassembled WGS sequence"/>
</dbReference>
<name>A0ABV6K4F6_9LACO</name>
<evidence type="ECO:0000313" key="3">
    <source>
        <dbReference type="Proteomes" id="UP001589855"/>
    </source>
</evidence>
<accession>A0ABV6K4F6</accession>
<dbReference type="CDD" id="cd04301">
    <property type="entry name" value="NAT_SF"/>
    <property type="match status" value="1"/>
</dbReference>
<dbReference type="PROSITE" id="PS51186">
    <property type="entry name" value="GNAT"/>
    <property type="match status" value="1"/>
</dbReference>
<dbReference type="GO" id="GO:0016746">
    <property type="term" value="F:acyltransferase activity"/>
    <property type="evidence" value="ECO:0007669"/>
    <property type="project" value="UniProtKB-KW"/>
</dbReference>
<evidence type="ECO:0000313" key="2">
    <source>
        <dbReference type="EMBL" id="MFC0424340.1"/>
    </source>
</evidence>
<protein>
    <submittedName>
        <fullName evidence="2">GNAT family N-acetyltransferase</fullName>
        <ecNumber evidence="2">2.3.1.-</ecNumber>
    </submittedName>
</protein>
<sequence>MTAQMTIKPATAADQAALAEIYLIDRQREFPWVSHPQLADFDQDSRGEFVLVAWIDGQRAGFCSLYRLANFIHLLFVSPDFRHLKVGERLLMEMRQYATAPLTLKCVIANQAALDFYAQVGFEIVQTDEDAVPPNYTLRDTRTEQYVALVDLNALTHHHFN</sequence>
<feature type="domain" description="N-acetyltransferase" evidence="1">
    <location>
        <begin position="5"/>
        <end position="143"/>
    </location>
</feature>
<dbReference type="Gene3D" id="3.40.630.30">
    <property type="match status" value="1"/>
</dbReference>
<dbReference type="EC" id="2.3.1.-" evidence="2"/>
<keyword evidence="2" id="KW-0808">Transferase</keyword>
<proteinExistence type="predicted"/>
<dbReference type="EMBL" id="JBHLUK010000070">
    <property type="protein sequence ID" value="MFC0424340.1"/>
    <property type="molecule type" value="Genomic_DNA"/>
</dbReference>
<gene>
    <name evidence="2" type="ORF">ACFFGS_09445</name>
</gene>
<dbReference type="InterPro" id="IPR016181">
    <property type="entry name" value="Acyl_CoA_acyltransferase"/>
</dbReference>
<reference evidence="2 3" key="1">
    <citation type="submission" date="2024-09" db="EMBL/GenBank/DDBJ databases">
        <authorList>
            <person name="Sun Q."/>
            <person name="Mori K."/>
        </authorList>
    </citation>
    <scope>NUCLEOTIDE SEQUENCE [LARGE SCALE GENOMIC DNA]</scope>
    <source>
        <strain evidence="2 3">TBRC 4575</strain>
    </source>
</reference>
<evidence type="ECO:0000259" key="1">
    <source>
        <dbReference type="PROSITE" id="PS51186"/>
    </source>
</evidence>
<dbReference type="SUPFAM" id="SSF55729">
    <property type="entry name" value="Acyl-CoA N-acyltransferases (Nat)"/>
    <property type="match status" value="1"/>
</dbReference>